<feature type="compositionally biased region" description="Basic and acidic residues" evidence="1">
    <location>
        <begin position="583"/>
        <end position="595"/>
    </location>
</feature>
<dbReference type="PANTHER" id="PTHR46060:SF1">
    <property type="entry name" value="MARINER MOS1 TRANSPOSASE-LIKE PROTEIN"/>
    <property type="match status" value="1"/>
</dbReference>
<feature type="region of interest" description="Disordered" evidence="1">
    <location>
        <begin position="535"/>
        <end position="610"/>
    </location>
</feature>
<feature type="compositionally biased region" description="Polar residues" evidence="1">
    <location>
        <begin position="852"/>
        <end position="862"/>
    </location>
</feature>
<dbReference type="InterPro" id="IPR036397">
    <property type="entry name" value="RNaseH_sf"/>
</dbReference>
<dbReference type="Proteomes" id="UP001235939">
    <property type="component" value="Chromosome X"/>
</dbReference>
<dbReference type="PANTHER" id="PTHR46060">
    <property type="entry name" value="MARINER MOS1 TRANSPOSASE-LIKE PROTEIN"/>
    <property type="match status" value="1"/>
</dbReference>
<feature type="region of interest" description="Disordered" evidence="1">
    <location>
        <begin position="852"/>
        <end position="872"/>
    </location>
</feature>
<dbReference type="CDD" id="cd01650">
    <property type="entry name" value="RT_nLTR_like"/>
    <property type="match status" value="1"/>
</dbReference>
<keyword evidence="4" id="KW-1185">Reference proteome</keyword>
<dbReference type="InterPro" id="IPR052709">
    <property type="entry name" value="Transposase-MT_Hybrid"/>
</dbReference>
<evidence type="ECO:0000256" key="1">
    <source>
        <dbReference type="SAM" id="MobiDB-lite"/>
    </source>
</evidence>
<sequence length="990" mass="113441">MREITEEISRLKNCKAAGIDEVPNEAIKLLPHSYLLLLKDLYNRILRSAVFLSSFSKSIIHPILKNGDSDNPSNYRGISLLSNFTKLFIAILRSRLVKWIETNDIIPENQAGFRSAHSCQDHIFILTSVIQLALRKKRGKCYSFFVDFKKAFDTVPQALLWTKLVKIGLNHRFVKLIKCYYENMTAAVRWNNSITEFIEIRSGVLQGDPLSPCLVLLFINDLIKIFDDSGLSGRYLPNFRNIHLLLYADDIVLIGDSKINLQLKINILKTYLETNLLTLNEKKSRIMVFRNGGKVARSERWYWLQSPLSVTSKYTYLGYPLTPLISFTQVALNYRGRTMAAMGAVEYIILRSKIKSFHASGFFVQRKHLKPPVKPVYSSKYPRHQRVSNIEETIVLRETAMSFKRITTTRFSNTKSRSQSSSTGYHFSAVRSIGIMPTWLYGWPFPTSDMWIQCHWPIGTDPAASSDLAYGTLSKSSSSHLTLNLRVELKQRSSIVLPKQQSKDGTHKSGRFTIPTTGHPHCHMWWNAETPLTSGQIGSEKERRWRNKPASPTKQPSNLSPQQETIFTEETPPQRTSAYPLTDRQRREQADRANDSPDIPASHGNRATMWPKPCDKFHTFDLPSSRQCSRQQATINFTDATSVYKLYMERLQRQQEYKPRPSFLTELSHNYLRVELKQRSSIVLPKQQSKDGTHKSGRFTIPTTGHPHCHMWWNAETPLTPGQSTVKNWVAALKLGRISTEDEHRPGRSVESVTQENIDKIHDLVMLDRRMTVRQIEETLGIPKTTADRIIIILGLRKLSARWVPKLLTPDQKAVRRKLSSDNLALFEANPEEFVNRFVTMNETWAHHFTPESKQQSMQWRHSGSPPLKKAKTVPSAGKVMVSVFWNSEGVLLLDFLNKGQTIIDNHYAILVKQLREAIKEKRTGRLSRKIVYHQDNAPSHRSLQAMAAIYDSGFELLTHAPYSPDIAPSDFHLFPHLKRSLSGIHFRSD</sequence>
<dbReference type="Gene3D" id="3.30.420.10">
    <property type="entry name" value="Ribonuclease H-like superfamily/Ribonuclease H"/>
    <property type="match status" value="1"/>
</dbReference>
<dbReference type="InterPro" id="IPR001888">
    <property type="entry name" value="Transposase_1"/>
</dbReference>
<dbReference type="SUPFAM" id="SSF56672">
    <property type="entry name" value="DNA/RNA polymerases"/>
    <property type="match status" value="1"/>
</dbReference>
<dbReference type="EMBL" id="CP092886">
    <property type="protein sequence ID" value="UYV84200.1"/>
    <property type="molecule type" value="Genomic_DNA"/>
</dbReference>
<reference evidence="3 4" key="1">
    <citation type="submission" date="2022-03" db="EMBL/GenBank/DDBJ databases">
        <title>A chromosomal length assembly of Cordylochernes scorpioides.</title>
        <authorList>
            <person name="Zeh D."/>
            <person name="Zeh J."/>
        </authorList>
    </citation>
    <scope>NUCLEOTIDE SEQUENCE [LARGE SCALE GENOMIC DNA]</scope>
    <source>
        <strain evidence="3">IN4F17</strain>
        <tissue evidence="3">Whole Body</tissue>
    </source>
</reference>
<dbReference type="Pfam" id="PF01359">
    <property type="entry name" value="Transposase_1"/>
    <property type="match status" value="1"/>
</dbReference>
<dbReference type="Pfam" id="PF00078">
    <property type="entry name" value="RVT_1"/>
    <property type="match status" value="1"/>
</dbReference>
<evidence type="ECO:0000313" key="3">
    <source>
        <dbReference type="EMBL" id="UYV84200.1"/>
    </source>
</evidence>
<organism evidence="3 4">
    <name type="scientific">Cordylochernes scorpioides</name>
    <dbReference type="NCBI Taxonomy" id="51811"/>
    <lineage>
        <taxon>Eukaryota</taxon>
        <taxon>Metazoa</taxon>
        <taxon>Ecdysozoa</taxon>
        <taxon>Arthropoda</taxon>
        <taxon>Chelicerata</taxon>
        <taxon>Arachnida</taxon>
        <taxon>Pseudoscorpiones</taxon>
        <taxon>Cheliferoidea</taxon>
        <taxon>Chernetidae</taxon>
        <taxon>Cordylochernes</taxon>
    </lineage>
</organism>
<accession>A0ABY6LWQ8</accession>
<feature type="domain" description="Reverse transcriptase" evidence="2">
    <location>
        <begin position="44"/>
        <end position="321"/>
    </location>
</feature>
<evidence type="ECO:0000259" key="2">
    <source>
        <dbReference type="PROSITE" id="PS50878"/>
    </source>
</evidence>
<gene>
    <name evidence="3" type="ORF">LAZ67_X001501</name>
</gene>
<dbReference type="InterPro" id="IPR000477">
    <property type="entry name" value="RT_dom"/>
</dbReference>
<evidence type="ECO:0000313" key="4">
    <source>
        <dbReference type="Proteomes" id="UP001235939"/>
    </source>
</evidence>
<name>A0ABY6LWQ8_9ARAC</name>
<feature type="region of interest" description="Disordered" evidence="1">
    <location>
        <begin position="494"/>
        <end position="516"/>
    </location>
</feature>
<dbReference type="PROSITE" id="PS50878">
    <property type="entry name" value="RT_POL"/>
    <property type="match status" value="1"/>
</dbReference>
<protein>
    <recommendedName>
        <fullName evidence="2">Reverse transcriptase domain-containing protein</fullName>
    </recommendedName>
</protein>
<proteinExistence type="predicted"/>
<feature type="compositionally biased region" description="Polar residues" evidence="1">
    <location>
        <begin position="550"/>
        <end position="579"/>
    </location>
</feature>
<dbReference type="InterPro" id="IPR043502">
    <property type="entry name" value="DNA/RNA_pol_sf"/>
</dbReference>